<dbReference type="FunFam" id="3.20.20.70:FF:000047">
    <property type="entry name" value="3-dehydroquinate dehydratase"/>
    <property type="match status" value="1"/>
</dbReference>
<dbReference type="Gene3D" id="3.20.20.70">
    <property type="entry name" value="Aldolase class I"/>
    <property type="match status" value="1"/>
</dbReference>
<evidence type="ECO:0000313" key="6">
    <source>
        <dbReference type="EMBL" id="HIR89048.1"/>
    </source>
</evidence>
<proteinExistence type="inferred from homology"/>
<evidence type="ECO:0000256" key="1">
    <source>
        <dbReference type="ARBA" id="ARBA00001864"/>
    </source>
</evidence>
<dbReference type="InterPro" id="IPR018508">
    <property type="entry name" value="3-dehydroquinate_DH_AS"/>
</dbReference>
<comment type="pathway">
    <text evidence="5">Metabolic intermediate biosynthesis; chorismate biosynthesis; chorismate from D-erythrose 4-phosphate and phosphoenolpyruvate: step 3/7.</text>
</comment>
<dbReference type="InterPro" id="IPR050146">
    <property type="entry name" value="Type-I_3-dehydroquinase"/>
</dbReference>
<dbReference type="GO" id="GO:0008652">
    <property type="term" value="P:amino acid biosynthetic process"/>
    <property type="evidence" value="ECO:0007669"/>
    <property type="project" value="UniProtKB-KW"/>
</dbReference>
<keyword evidence="3 5" id="KW-0456">Lyase</keyword>
<dbReference type="PANTHER" id="PTHR43699">
    <property type="entry name" value="3-DEHYDROQUINATE DEHYDRATASE"/>
    <property type="match status" value="1"/>
</dbReference>
<keyword evidence="5" id="KW-0028">Amino-acid biosynthesis</keyword>
<evidence type="ECO:0000256" key="4">
    <source>
        <dbReference type="ARBA" id="ARBA00023270"/>
    </source>
</evidence>
<feature type="active site" description="Proton donor/acceptor" evidence="5">
    <location>
        <position position="143"/>
    </location>
</feature>
<comment type="caution">
    <text evidence="5">Lacks conserved residue(s) required for the propagation of feature annotation.</text>
</comment>
<accession>A0A9D1EFI7</accession>
<name>A0A9D1EFI7_9FIRM</name>
<reference evidence="6" key="1">
    <citation type="submission" date="2020-10" db="EMBL/GenBank/DDBJ databases">
        <authorList>
            <person name="Gilroy R."/>
        </authorList>
    </citation>
    <scope>NUCLEOTIDE SEQUENCE</scope>
    <source>
        <strain evidence="6">ChiW13-3771</strain>
    </source>
</reference>
<protein>
    <recommendedName>
        <fullName evidence="5">3-dehydroquinate dehydratase</fullName>
        <shortName evidence="5">3-dehydroquinase</shortName>
        <ecNumber evidence="5">4.2.1.10</ecNumber>
    </recommendedName>
    <alternativeName>
        <fullName evidence="5">Type I DHQase</fullName>
    </alternativeName>
    <alternativeName>
        <fullName evidence="5">Type I dehydroquinase</fullName>
        <shortName evidence="5">DHQ1</shortName>
    </alternativeName>
</protein>
<keyword evidence="2 5" id="KW-0057">Aromatic amino acid biosynthesis</keyword>
<evidence type="ECO:0000256" key="3">
    <source>
        <dbReference type="ARBA" id="ARBA00023239"/>
    </source>
</evidence>
<sequence>MNQLKVRNLVLGEGMPKICVPIVGTTWEEIKEQAEEMVKLPVDFVEWRMDWYENITEESSVIDILGLLRQYLGDLPLLATFRTKQEGGMQEFSQQEYRALMNTVLTSGYIDLVDVELFLGEKLVKELIEAAHLAGVFVVASNHDFFKTPTKEEMIRRLCKMQELGADVLKIAVMPNTNRDVLTLLETTVEMNEVYAKKPLITMAMSGIGMISRLSGECFGSAVTFGAARKASAPGQIGVEQLREILQIVHGKEE</sequence>
<feature type="binding site" evidence="5">
    <location>
        <position position="213"/>
    </location>
    <ligand>
        <name>3-dehydroquinate</name>
        <dbReference type="ChEBI" id="CHEBI:32364"/>
    </ligand>
</feature>
<evidence type="ECO:0000256" key="5">
    <source>
        <dbReference type="HAMAP-Rule" id="MF_00214"/>
    </source>
</evidence>
<dbReference type="NCBIfam" id="TIGR01093">
    <property type="entry name" value="aroD"/>
    <property type="match status" value="1"/>
</dbReference>
<organism evidence="6 7">
    <name type="scientific">Candidatus Fimimorpha faecalis</name>
    <dbReference type="NCBI Taxonomy" id="2840824"/>
    <lineage>
        <taxon>Bacteria</taxon>
        <taxon>Bacillati</taxon>
        <taxon>Bacillota</taxon>
        <taxon>Clostridia</taxon>
        <taxon>Eubacteriales</taxon>
        <taxon>Candidatus Fimimorpha</taxon>
    </lineage>
</organism>
<comment type="similarity">
    <text evidence="5">Belongs to the type-I 3-dehydroquinase family.</text>
</comment>
<dbReference type="AlphaFoldDB" id="A0A9D1EFI7"/>
<dbReference type="GO" id="GO:0009073">
    <property type="term" value="P:aromatic amino acid family biosynthetic process"/>
    <property type="evidence" value="ECO:0007669"/>
    <property type="project" value="UniProtKB-KW"/>
</dbReference>
<feature type="binding site" evidence="5">
    <location>
        <position position="232"/>
    </location>
    <ligand>
        <name>3-dehydroquinate</name>
        <dbReference type="ChEBI" id="CHEBI:32364"/>
    </ligand>
</feature>
<feature type="active site" description="Schiff-base intermediate with substrate" evidence="5">
    <location>
        <position position="170"/>
    </location>
</feature>
<evidence type="ECO:0000313" key="7">
    <source>
        <dbReference type="Proteomes" id="UP000824201"/>
    </source>
</evidence>
<dbReference type="HAMAP" id="MF_00214">
    <property type="entry name" value="AroD"/>
    <property type="match status" value="1"/>
</dbReference>
<gene>
    <name evidence="5" type="primary">aroD</name>
    <name evidence="6" type="ORF">IAC96_08875</name>
</gene>
<evidence type="ECO:0000256" key="2">
    <source>
        <dbReference type="ARBA" id="ARBA00023141"/>
    </source>
</evidence>
<comment type="caution">
    <text evidence="6">The sequence shown here is derived from an EMBL/GenBank/DDBJ whole genome shotgun (WGS) entry which is preliminary data.</text>
</comment>
<comment type="subunit">
    <text evidence="5">Homodimer.</text>
</comment>
<dbReference type="Proteomes" id="UP000824201">
    <property type="component" value="Unassembled WGS sequence"/>
</dbReference>
<dbReference type="GO" id="GO:0009423">
    <property type="term" value="P:chorismate biosynthetic process"/>
    <property type="evidence" value="ECO:0007669"/>
    <property type="project" value="UniProtKB-UniRule"/>
</dbReference>
<comment type="function">
    <text evidence="5">Involved in the third step of the chorismate pathway, which leads to the biosynthesis of aromatic amino acids. Catalyzes the cis-dehydration of 3-dehydroquinate (DHQ) and introduces the first double bond of the aromatic ring to yield 3-dehydroshikimate.</text>
</comment>
<feature type="binding site" evidence="5">
    <location>
        <position position="236"/>
    </location>
    <ligand>
        <name>3-dehydroquinate</name>
        <dbReference type="ChEBI" id="CHEBI:32364"/>
    </ligand>
</feature>
<dbReference type="PROSITE" id="PS01028">
    <property type="entry name" value="DEHYDROQUINASE_I"/>
    <property type="match status" value="1"/>
</dbReference>
<dbReference type="GO" id="GO:0046279">
    <property type="term" value="P:3,4-dihydroxybenzoate biosynthetic process"/>
    <property type="evidence" value="ECO:0007669"/>
    <property type="project" value="UniProtKB-ARBA"/>
</dbReference>
<dbReference type="InterPro" id="IPR001381">
    <property type="entry name" value="DHquinase_I"/>
</dbReference>
<dbReference type="EMBL" id="DVHN01000113">
    <property type="protein sequence ID" value="HIR89048.1"/>
    <property type="molecule type" value="Genomic_DNA"/>
</dbReference>
<dbReference type="SUPFAM" id="SSF51569">
    <property type="entry name" value="Aldolase"/>
    <property type="match status" value="1"/>
</dbReference>
<dbReference type="GO" id="GO:0003855">
    <property type="term" value="F:3-dehydroquinate dehydratase activity"/>
    <property type="evidence" value="ECO:0007669"/>
    <property type="project" value="UniProtKB-UniRule"/>
</dbReference>
<feature type="binding site" evidence="5">
    <location>
        <begin position="46"/>
        <end position="48"/>
    </location>
    <ligand>
        <name>3-dehydroquinate</name>
        <dbReference type="ChEBI" id="CHEBI:32364"/>
    </ligand>
</feature>
<feature type="binding site" evidence="5">
    <location>
        <position position="82"/>
    </location>
    <ligand>
        <name>3-dehydroquinate</name>
        <dbReference type="ChEBI" id="CHEBI:32364"/>
    </ligand>
</feature>
<dbReference type="EC" id="4.2.1.10" evidence="5"/>
<dbReference type="InterPro" id="IPR013785">
    <property type="entry name" value="Aldolase_TIM"/>
</dbReference>
<dbReference type="PANTHER" id="PTHR43699:SF1">
    <property type="entry name" value="3-DEHYDROQUINATE DEHYDRATASE"/>
    <property type="match status" value="1"/>
</dbReference>
<dbReference type="Pfam" id="PF01487">
    <property type="entry name" value="DHquinase_I"/>
    <property type="match status" value="1"/>
</dbReference>
<dbReference type="CDD" id="cd00502">
    <property type="entry name" value="DHQase_I"/>
    <property type="match status" value="1"/>
</dbReference>
<reference evidence="6" key="2">
    <citation type="journal article" date="2021" name="PeerJ">
        <title>Extensive microbial diversity within the chicken gut microbiome revealed by metagenomics and culture.</title>
        <authorList>
            <person name="Gilroy R."/>
            <person name="Ravi A."/>
            <person name="Getino M."/>
            <person name="Pursley I."/>
            <person name="Horton D.L."/>
            <person name="Alikhan N.F."/>
            <person name="Baker D."/>
            <person name="Gharbi K."/>
            <person name="Hall N."/>
            <person name="Watson M."/>
            <person name="Adriaenssens E.M."/>
            <person name="Foster-Nyarko E."/>
            <person name="Jarju S."/>
            <person name="Secka A."/>
            <person name="Antonio M."/>
            <person name="Oren A."/>
            <person name="Chaudhuri R.R."/>
            <person name="La Ragione R."/>
            <person name="Hildebrand F."/>
            <person name="Pallen M.J."/>
        </authorList>
    </citation>
    <scope>NUCLEOTIDE SEQUENCE</scope>
    <source>
        <strain evidence="6">ChiW13-3771</strain>
    </source>
</reference>
<comment type="catalytic activity">
    <reaction evidence="1 5">
        <text>3-dehydroquinate = 3-dehydroshikimate + H2O</text>
        <dbReference type="Rhea" id="RHEA:21096"/>
        <dbReference type="ChEBI" id="CHEBI:15377"/>
        <dbReference type="ChEBI" id="CHEBI:16630"/>
        <dbReference type="ChEBI" id="CHEBI:32364"/>
        <dbReference type="EC" id="4.2.1.10"/>
    </reaction>
</comment>
<keyword evidence="4 5" id="KW-0704">Schiff base</keyword>